<feature type="region of interest" description="Disordered" evidence="1">
    <location>
        <begin position="801"/>
        <end position="822"/>
    </location>
</feature>
<comment type="caution">
    <text evidence="3">The sequence shown here is derived from an EMBL/GenBank/DDBJ whole genome shotgun (WGS) entry which is preliminary data.</text>
</comment>
<evidence type="ECO:0000256" key="1">
    <source>
        <dbReference type="SAM" id="MobiDB-lite"/>
    </source>
</evidence>
<feature type="compositionally biased region" description="Low complexity" evidence="1">
    <location>
        <begin position="251"/>
        <end position="271"/>
    </location>
</feature>
<feature type="signal peptide" evidence="2">
    <location>
        <begin position="1"/>
        <end position="19"/>
    </location>
</feature>
<protein>
    <submittedName>
        <fullName evidence="3">Uncharacterized protein</fullName>
    </submittedName>
</protein>
<keyword evidence="2" id="KW-0732">Signal</keyword>
<evidence type="ECO:0000256" key="2">
    <source>
        <dbReference type="SAM" id="SignalP"/>
    </source>
</evidence>
<feature type="compositionally biased region" description="Low complexity" evidence="1">
    <location>
        <begin position="748"/>
        <end position="775"/>
    </location>
</feature>
<feature type="chain" id="PRO_5005602414" evidence="2">
    <location>
        <begin position="20"/>
        <end position="850"/>
    </location>
</feature>
<feature type="compositionally biased region" description="Basic and acidic residues" evidence="1">
    <location>
        <begin position="527"/>
        <end position="538"/>
    </location>
</feature>
<keyword evidence="4" id="KW-1185">Reference proteome</keyword>
<dbReference type="AlphaFoldDB" id="A0A0M0K2G4"/>
<feature type="region of interest" description="Disordered" evidence="1">
    <location>
        <begin position="246"/>
        <end position="282"/>
    </location>
</feature>
<organism evidence="3 4">
    <name type="scientific">Chrysochromulina tobinii</name>
    <dbReference type="NCBI Taxonomy" id="1460289"/>
    <lineage>
        <taxon>Eukaryota</taxon>
        <taxon>Haptista</taxon>
        <taxon>Haptophyta</taxon>
        <taxon>Prymnesiophyceae</taxon>
        <taxon>Prymnesiales</taxon>
        <taxon>Chrysochromulinaceae</taxon>
        <taxon>Chrysochromulina</taxon>
    </lineage>
</organism>
<sequence length="850" mass="92317">MFFLGLRRVAHGLIGHVAALGGAAIVASNSPSVAFCVANPAVAPMAEGVPPGDRSRWSREHKSPEECALRAQKVTEDPQALLHPYLAKWTTAMSTLLNVPPAFLVHQLSPLFGACARYVRASRYHAQRLPGHSEPLNFNKLLGADSGTGKSQAMTACLTEFLVYEKTMGRDLVVRNMTIESLESRMSTNAQREEPLVQSAYQQGGALLLMDEASKLVHMGQYKSGGKGDHRERFMEASNGVLVKTDRKGGSTKLTKAGSAASATSTPSSASMDDLDDNTDNTEKEATFTSSLTTEAYYPHLNCVLFTHPFRVAGWTNDEQEADGTDGWTVRLKTVVVSSKREPTKGRDELIEIAESPELEFPLYHLFVAAGLICEALPQPSSKLVPFKFIEYDDACEAEHVKWDKTVCDKWHELQGAPKSDLEMAVWSKSVGDLIKETGIAALQRMACTAVSEALALKDYDGTDRAVFEEALREPIKNLLASAPRASDGYPQLCNIDDMTLAKARVKQEMSTAFALMIKSVREVPPEPMRAEDGERGGPDVVGVPKNKGRHDLTLRQNKNEFKIKMNGKYEVDELAYFLHVILTAPRIDKNLISMASLYHGSPRIFMGKDTGEEANTSHFLVKELAARGLATSYSFKLSADQAKFCGSRTNTKRWFIRVKEVGALSDEQKQAYGSELKRIRLTLADLLKMNDDTLPLDEDVIKKDGTNAQLCDLLKGRRPAAPVEDEEEALDEEDSAFQGGQPGRLVRPATASGRAAATAGASSSAEAGPSAPTELETAARGGVTDAEAAVFARQNKRGTLAAGMRPLTPPRAAKNMDISASPNSRIVEESVALAAPLEDDDFLAAALGD</sequence>
<evidence type="ECO:0000313" key="3">
    <source>
        <dbReference type="EMBL" id="KOO32990.1"/>
    </source>
</evidence>
<feature type="region of interest" description="Disordered" evidence="1">
    <location>
        <begin position="527"/>
        <end position="548"/>
    </location>
</feature>
<feature type="region of interest" description="Disordered" evidence="1">
    <location>
        <begin position="719"/>
        <end position="782"/>
    </location>
</feature>
<dbReference type="Proteomes" id="UP000037460">
    <property type="component" value="Unassembled WGS sequence"/>
</dbReference>
<feature type="compositionally biased region" description="Acidic residues" evidence="1">
    <location>
        <begin position="724"/>
        <end position="736"/>
    </location>
</feature>
<gene>
    <name evidence="3" type="ORF">Ctob_016377</name>
</gene>
<dbReference type="EMBL" id="JWZX01001631">
    <property type="protein sequence ID" value="KOO32990.1"/>
    <property type="molecule type" value="Genomic_DNA"/>
</dbReference>
<name>A0A0M0K2G4_9EUKA</name>
<evidence type="ECO:0000313" key="4">
    <source>
        <dbReference type="Proteomes" id="UP000037460"/>
    </source>
</evidence>
<accession>A0A0M0K2G4</accession>
<reference evidence="4" key="1">
    <citation type="journal article" date="2015" name="PLoS Genet.">
        <title>Genome Sequence and Transcriptome Analyses of Chrysochromulina tobin: Metabolic Tools for Enhanced Algal Fitness in the Prominent Order Prymnesiales (Haptophyceae).</title>
        <authorList>
            <person name="Hovde B.T."/>
            <person name="Deodato C.R."/>
            <person name="Hunsperger H.M."/>
            <person name="Ryken S.A."/>
            <person name="Yost W."/>
            <person name="Jha R.K."/>
            <person name="Patterson J."/>
            <person name="Monnat R.J. Jr."/>
            <person name="Barlow S.B."/>
            <person name="Starkenburg S.R."/>
            <person name="Cattolico R.A."/>
        </authorList>
    </citation>
    <scope>NUCLEOTIDE SEQUENCE</scope>
    <source>
        <strain evidence="4">CCMP291</strain>
    </source>
</reference>
<proteinExistence type="predicted"/>